<protein>
    <submittedName>
        <fullName evidence="1">Uncharacterized protein</fullName>
    </submittedName>
</protein>
<dbReference type="EMBL" id="UFYI01000007">
    <property type="protein sequence ID" value="STD20384.1"/>
    <property type="molecule type" value="Genomic_DNA"/>
</dbReference>
<evidence type="ECO:0000313" key="1">
    <source>
        <dbReference type="EMBL" id="STD20384.1"/>
    </source>
</evidence>
<evidence type="ECO:0000313" key="2">
    <source>
        <dbReference type="Proteomes" id="UP000255163"/>
    </source>
</evidence>
<accession>A0A376F7K9</accession>
<name>A0A376F7K9_ENTAS</name>
<dbReference type="AntiFam" id="ANF00240">
    <property type="entry name" value="Shadow ORF (opposite frmR)"/>
</dbReference>
<dbReference type="Proteomes" id="UP000255163">
    <property type="component" value="Unassembled WGS sequence"/>
</dbReference>
<organism evidence="1 2">
    <name type="scientific">Enterobacter asburiae</name>
    <dbReference type="NCBI Taxonomy" id="61645"/>
    <lineage>
        <taxon>Bacteria</taxon>
        <taxon>Pseudomonadati</taxon>
        <taxon>Pseudomonadota</taxon>
        <taxon>Gammaproteobacteria</taxon>
        <taxon>Enterobacterales</taxon>
        <taxon>Enterobacteriaceae</taxon>
        <taxon>Enterobacter</taxon>
        <taxon>Enterobacter cloacae complex</taxon>
    </lineage>
</organism>
<proteinExistence type="predicted"/>
<dbReference type="AlphaFoldDB" id="A0A376F7K9"/>
<sequence>MADFCHAYGSLIRRGFPRHQLIFEVNFNHFAHQAIGSPAHGGDLLQDGQTGIARLQRALKGINLAPNAADASKNTFFYLRVNAAYALLIL</sequence>
<gene>
    <name evidence="1" type="ORF">NCTC12123_01895</name>
</gene>
<reference evidence="1 2" key="1">
    <citation type="submission" date="2018-06" db="EMBL/GenBank/DDBJ databases">
        <authorList>
            <consortium name="Pathogen Informatics"/>
            <person name="Doyle S."/>
        </authorList>
    </citation>
    <scope>NUCLEOTIDE SEQUENCE [LARGE SCALE GENOMIC DNA]</scope>
    <source>
        <strain evidence="1 2">NCTC12123</strain>
    </source>
</reference>